<organism evidence="7 8">
    <name type="scientific">Pristionchus mayeri</name>
    <dbReference type="NCBI Taxonomy" id="1317129"/>
    <lineage>
        <taxon>Eukaryota</taxon>
        <taxon>Metazoa</taxon>
        <taxon>Ecdysozoa</taxon>
        <taxon>Nematoda</taxon>
        <taxon>Chromadorea</taxon>
        <taxon>Rhabditida</taxon>
        <taxon>Rhabditina</taxon>
        <taxon>Diplogasteromorpha</taxon>
        <taxon>Diplogasteroidea</taxon>
        <taxon>Neodiplogasteridae</taxon>
        <taxon>Pristionchus</taxon>
    </lineage>
</organism>
<dbReference type="Proteomes" id="UP001328107">
    <property type="component" value="Unassembled WGS sequence"/>
</dbReference>
<evidence type="ECO:0000256" key="1">
    <source>
        <dbReference type="ARBA" id="ARBA00004141"/>
    </source>
</evidence>
<evidence type="ECO:0000256" key="6">
    <source>
        <dbReference type="SAM" id="Phobius"/>
    </source>
</evidence>
<dbReference type="EMBL" id="BTRK01000004">
    <property type="protein sequence ID" value="GMR49000.1"/>
    <property type="molecule type" value="Genomic_DNA"/>
</dbReference>
<feature type="transmembrane region" description="Helical" evidence="6">
    <location>
        <begin position="55"/>
        <end position="75"/>
    </location>
</feature>
<comment type="caution">
    <text evidence="7">The sequence shown here is derived from an EMBL/GenBank/DDBJ whole genome shotgun (WGS) entry which is preliminary data.</text>
</comment>
<name>A0AAN5CRC5_9BILA</name>
<feature type="transmembrane region" description="Helical" evidence="6">
    <location>
        <begin position="95"/>
        <end position="112"/>
    </location>
</feature>
<evidence type="ECO:0000313" key="8">
    <source>
        <dbReference type="Proteomes" id="UP001328107"/>
    </source>
</evidence>
<feature type="transmembrane region" description="Helical" evidence="6">
    <location>
        <begin position="6"/>
        <end position="31"/>
    </location>
</feature>
<dbReference type="Pfam" id="PF10317">
    <property type="entry name" value="7TM_GPCR_Srd"/>
    <property type="match status" value="1"/>
</dbReference>
<dbReference type="PANTHER" id="PTHR22945">
    <property type="entry name" value="SERPENTINE RECEPTOR, CLASS D DELTA"/>
    <property type="match status" value="1"/>
</dbReference>
<protein>
    <recommendedName>
        <fullName evidence="9">G protein-coupled receptor</fullName>
    </recommendedName>
</protein>
<dbReference type="InterPro" id="IPR050920">
    <property type="entry name" value="Nematode_rcpt-like_delta"/>
</dbReference>
<feature type="non-terminal residue" evidence="7">
    <location>
        <position position="1"/>
    </location>
</feature>
<accession>A0AAN5CRC5</accession>
<feature type="non-terminal residue" evidence="7">
    <location>
        <position position="115"/>
    </location>
</feature>
<evidence type="ECO:0000256" key="5">
    <source>
        <dbReference type="ARBA" id="ARBA00023136"/>
    </source>
</evidence>
<comment type="similarity">
    <text evidence="2">Belongs to the nematode receptor-like protein srd family.</text>
</comment>
<evidence type="ECO:0000256" key="3">
    <source>
        <dbReference type="ARBA" id="ARBA00022692"/>
    </source>
</evidence>
<proteinExistence type="inferred from homology"/>
<dbReference type="PANTHER" id="PTHR22945:SF40">
    <property type="entry name" value="SERPENTINE RECEPTOR, CLASS D (DELTA)-RELATED"/>
    <property type="match status" value="1"/>
</dbReference>
<evidence type="ECO:0008006" key="9">
    <source>
        <dbReference type="Google" id="ProtNLM"/>
    </source>
</evidence>
<evidence type="ECO:0000313" key="7">
    <source>
        <dbReference type="EMBL" id="GMR49000.1"/>
    </source>
</evidence>
<reference evidence="8" key="1">
    <citation type="submission" date="2022-10" db="EMBL/GenBank/DDBJ databases">
        <title>Genome assembly of Pristionchus species.</title>
        <authorList>
            <person name="Yoshida K."/>
            <person name="Sommer R.J."/>
        </authorList>
    </citation>
    <scope>NUCLEOTIDE SEQUENCE [LARGE SCALE GENOMIC DNA]</scope>
    <source>
        <strain evidence="8">RS5460</strain>
    </source>
</reference>
<keyword evidence="3 6" id="KW-0812">Transmembrane</keyword>
<keyword evidence="8" id="KW-1185">Reference proteome</keyword>
<dbReference type="InterPro" id="IPR019421">
    <property type="entry name" value="7TM_GPCR_serpentine_rcpt_Srd"/>
</dbReference>
<sequence>TNELLRSYSVLLVNCVLTDIVCALCSMLINARLQRIGKKRQVGENLCMGQISTDYFCNVLIVISLACFVQSFYLLAVSFGYRLYVLKRNTTSTNTLLKVVIVLTLNLFLYALSPV</sequence>
<keyword evidence="4 6" id="KW-1133">Transmembrane helix</keyword>
<evidence type="ECO:0000256" key="2">
    <source>
        <dbReference type="ARBA" id="ARBA00009166"/>
    </source>
</evidence>
<comment type="subcellular location">
    <subcellularLocation>
        <location evidence="1">Membrane</location>
        <topology evidence="1">Multi-pass membrane protein</topology>
    </subcellularLocation>
</comment>
<evidence type="ECO:0000256" key="4">
    <source>
        <dbReference type="ARBA" id="ARBA00022989"/>
    </source>
</evidence>
<dbReference type="AlphaFoldDB" id="A0AAN5CRC5"/>
<dbReference type="GO" id="GO:0016020">
    <property type="term" value="C:membrane"/>
    <property type="evidence" value="ECO:0007669"/>
    <property type="project" value="UniProtKB-SubCell"/>
</dbReference>
<keyword evidence="5 6" id="KW-0472">Membrane</keyword>
<gene>
    <name evidence="7" type="ORF">PMAYCL1PPCAC_19195</name>
</gene>